<dbReference type="VEuPathDB" id="ToxoDB:BESB_034280"/>
<comment type="caution">
    <text evidence="2">The sequence shown here is derived from an EMBL/GenBank/DDBJ whole genome shotgun (WGS) entry which is preliminary data.</text>
</comment>
<feature type="domain" description="SRS" evidence="1">
    <location>
        <begin position="139"/>
        <end position="245"/>
    </location>
</feature>
<evidence type="ECO:0000259" key="1">
    <source>
        <dbReference type="Pfam" id="PF04092"/>
    </source>
</evidence>
<reference evidence="2 3" key="1">
    <citation type="submission" date="2017-09" db="EMBL/GenBank/DDBJ databases">
        <title>Genome sequencing of Besnoitia besnoiti strain Bb-Ger1.</title>
        <authorList>
            <person name="Schares G."/>
            <person name="Venepally P."/>
            <person name="Lorenzi H.A."/>
        </authorList>
    </citation>
    <scope>NUCLEOTIDE SEQUENCE [LARGE SCALE GENOMIC DNA]</scope>
    <source>
        <strain evidence="2 3">Bb-Ger1</strain>
    </source>
</reference>
<dbReference type="Proteomes" id="UP000224006">
    <property type="component" value="Chromosome II"/>
</dbReference>
<dbReference type="GeneID" id="40308409"/>
<proteinExistence type="predicted"/>
<dbReference type="Pfam" id="PF04092">
    <property type="entry name" value="SAG"/>
    <property type="match status" value="2"/>
</dbReference>
<protein>
    <submittedName>
        <fullName evidence="2">SAG-related sequence</fullName>
    </submittedName>
</protein>
<evidence type="ECO:0000313" key="3">
    <source>
        <dbReference type="Proteomes" id="UP000224006"/>
    </source>
</evidence>
<accession>A0A2A9MMX8</accession>
<dbReference type="InterPro" id="IPR036755">
    <property type="entry name" value="SRS_dom_sf"/>
</dbReference>
<dbReference type="Gene3D" id="2.60.40.1320">
    <property type="entry name" value="SRS domain"/>
    <property type="match status" value="2"/>
</dbReference>
<dbReference type="EMBL" id="NWUJ01000002">
    <property type="protein sequence ID" value="PFH36970.1"/>
    <property type="molecule type" value="Genomic_DNA"/>
</dbReference>
<organism evidence="2 3">
    <name type="scientific">Besnoitia besnoiti</name>
    <name type="common">Apicomplexan protozoan</name>
    <dbReference type="NCBI Taxonomy" id="94643"/>
    <lineage>
        <taxon>Eukaryota</taxon>
        <taxon>Sar</taxon>
        <taxon>Alveolata</taxon>
        <taxon>Apicomplexa</taxon>
        <taxon>Conoidasida</taxon>
        <taxon>Coccidia</taxon>
        <taxon>Eucoccidiorida</taxon>
        <taxon>Eimeriorina</taxon>
        <taxon>Sarcocystidae</taxon>
        <taxon>Besnoitia</taxon>
    </lineage>
</organism>
<dbReference type="GO" id="GO:0016020">
    <property type="term" value="C:membrane"/>
    <property type="evidence" value="ECO:0007669"/>
    <property type="project" value="InterPro"/>
</dbReference>
<sequence length="286" mass="30386">MSGSTGSAEPKACERGSTVSLRLTSVNSQVQFKCGTAVAKLYPDDDGELACLNSDCTTTTTIKDLVALKKPNGNYALTLQHAPQEPRTIYFNCYKEPVVGVSGAEELGPSEPTEFCVVQVSLLAVLKKPSQEVRICSKGTETLSFDITETSKNALFACGENGTLSPPLLDHTFKDPSSTEQSRLSDMLETAQLVESGGTETSPIYTFSVSKLPKAVTNVYYKCIYGDGTGEHKSGKHECKVALKVDAAASTSSDGTSWASPDMKGQQFFAGVVALCLSTLASLHVV</sequence>
<dbReference type="RefSeq" id="XP_029220979.1">
    <property type="nucleotide sequence ID" value="XM_029362014.1"/>
</dbReference>
<evidence type="ECO:0000313" key="2">
    <source>
        <dbReference type="EMBL" id="PFH36970.1"/>
    </source>
</evidence>
<dbReference type="AlphaFoldDB" id="A0A2A9MMX8"/>
<keyword evidence="3" id="KW-1185">Reference proteome</keyword>
<dbReference type="SUPFAM" id="SSF74877">
    <property type="entry name" value="Major surface antigen p30, SAG1"/>
    <property type="match status" value="1"/>
</dbReference>
<gene>
    <name evidence="2" type="ORF">BESB_034280</name>
</gene>
<name>A0A2A9MMX8_BESBE</name>
<dbReference type="InterPro" id="IPR007226">
    <property type="entry name" value="SRS_dom"/>
</dbReference>
<dbReference type="KEGG" id="bbes:BESB_034280"/>
<feature type="domain" description="SRS" evidence="1">
    <location>
        <begin position="17"/>
        <end position="121"/>
    </location>
</feature>